<evidence type="ECO:0000313" key="2">
    <source>
        <dbReference type="EMBL" id="CAG9802884.1"/>
    </source>
</evidence>
<feature type="domain" description="CHK kinase-like" evidence="1">
    <location>
        <begin position="134"/>
        <end position="332"/>
    </location>
</feature>
<evidence type="ECO:0000313" key="3">
    <source>
        <dbReference type="Proteomes" id="UP001153620"/>
    </source>
</evidence>
<proteinExistence type="predicted"/>
<keyword evidence="3" id="KW-1185">Reference proteome</keyword>
<dbReference type="InterPro" id="IPR015897">
    <property type="entry name" value="CHK_kinase-like"/>
</dbReference>
<dbReference type="InterPro" id="IPR004119">
    <property type="entry name" value="EcKL"/>
</dbReference>
<organism evidence="2 3">
    <name type="scientific">Chironomus riparius</name>
    <dbReference type="NCBI Taxonomy" id="315576"/>
    <lineage>
        <taxon>Eukaryota</taxon>
        <taxon>Metazoa</taxon>
        <taxon>Ecdysozoa</taxon>
        <taxon>Arthropoda</taxon>
        <taxon>Hexapoda</taxon>
        <taxon>Insecta</taxon>
        <taxon>Pterygota</taxon>
        <taxon>Neoptera</taxon>
        <taxon>Endopterygota</taxon>
        <taxon>Diptera</taxon>
        <taxon>Nematocera</taxon>
        <taxon>Chironomoidea</taxon>
        <taxon>Chironomidae</taxon>
        <taxon>Chironominae</taxon>
        <taxon>Chironomus</taxon>
    </lineage>
</organism>
<name>A0A9N9RSM4_9DIPT</name>
<dbReference type="PANTHER" id="PTHR11012:SF54">
    <property type="entry name" value="CHK KINASE-LIKE DOMAIN-CONTAINING PROTEIN"/>
    <property type="match status" value="1"/>
</dbReference>
<dbReference type="SUPFAM" id="SSF56112">
    <property type="entry name" value="Protein kinase-like (PK-like)"/>
    <property type="match status" value="1"/>
</dbReference>
<dbReference type="EMBL" id="OU895878">
    <property type="protein sequence ID" value="CAG9802884.1"/>
    <property type="molecule type" value="Genomic_DNA"/>
</dbReference>
<accession>A0A9N9RSM4</accession>
<dbReference type="AlphaFoldDB" id="A0A9N9RSM4"/>
<dbReference type="Proteomes" id="UP001153620">
    <property type="component" value="Chromosome 2"/>
</dbReference>
<dbReference type="Gene3D" id="3.90.1200.10">
    <property type="match status" value="1"/>
</dbReference>
<evidence type="ECO:0000259" key="1">
    <source>
        <dbReference type="SMART" id="SM00587"/>
    </source>
</evidence>
<dbReference type="PANTHER" id="PTHR11012">
    <property type="entry name" value="PROTEIN KINASE-LIKE DOMAIN-CONTAINING"/>
    <property type="match status" value="1"/>
</dbReference>
<dbReference type="SMART" id="SM00587">
    <property type="entry name" value="CHK"/>
    <property type="match status" value="1"/>
</dbReference>
<dbReference type="Pfam" id="PF02958">
    <property type="entry name" value="EcKL"/>
    <property type="match status" value="1"/>
</dbReference>
<gene>
    <name evidence="2" type="ORF">CHIRRI_LOCUS5789</name>
</gene>
<dbReference type="OrthoDB" id="190089at2759"/>
<protein>
    <recommendedName>
        <fullName evidence="1">CHK kinase-like domain-containing protein</fullName>
    </recommendedName>
</protein>
<reference evidence="2" key="1">
    <citation type="submission" date="2022-01" db="EMBL/GenBank/DDBJ databases">
        <authorList>
            <person name="King R."/>
        </authorList>
    </citation>
    <scope>NUCLEOTIDE SEQUENCE</scope>
</reference>
<sequence length="424" mass="49540">MDDTVLKFPNEIYDKALEEVVSKQLNLSKGEYEIKFKEGSSKGDNYNGIIYRVEIIKNEEVKLSIIVKLPPDNPARREEFLIHKSFFQEADFYDNIYPMYKKFQEDKGIDVQKDGFFQVPVCYKTLPDDPHEGLFFEDLKVTGFSMFDRKRDLTKDHIFLVIEALAKMHATYFSIKDQKPELVEKYKDIEDYILKQCRRKEAAMKIFNEKMKNQALDVLKYCKNEELVKRVREVLSPELHLLLEEGNDVQAAEPYAILCHGDCWMNNVMYQYDENGIPKTCILLDHTIMRYASPITDLVYLLFSSTTKSLRDKYYNEFMSVYFDKLSSFMQRLGSDPAIVFPRDIFESHLKKFGKFGLAMAIILVPMVTSDADDAPEIDDVADAFKDNKDQSGDVMNFTTAKTLKVYEQRMMGIFEDMYNYGYI</sequence>
<dbReference type="InterPro" id="IPR011009">
    <property type="entry name" value="Kinase-like_dom_sf"/>
</dbReference>
<reference evidence="2" key="2">
    <citation type="submission" date="2022-10" db="EMBL/GenBank/DDBJ databases">
        <authorList>
            <consortium name="ENA_rothamsted_submissions"/>
            <consortium name="culmorum"/>
            <person name="King R."/>
        </authorList>
    </citation>
    <scope>NUCLEOTIDE SEQUENCE</scope>
</reference>